<dbReference type="AlphaFoldDB" id="A0AAD7UEJ0"/>
<sequence>MVEEDDVSSSSRSKVVVTAFAVKKTARTKPPEATHGAFEDEEEKKKKKRKASRMPLVIPLTDELAAAAVIAKAAAAQGSTPETKKTLLMAGQLPGLGEIADQGEKFRRDVSMRAEDVAAASEAYERVPIEEFGGAVLRGMGWTGPTKEDDDRFAKAAEPRQHRLGLGATPKPPEIFDKKGRLREGRSTTTKDAVRAADAAKRKWLGASREEAAKRARRRVGVGDVATTREGRCRFVQVSGDRAVVQFERSGRSETLPIDDLDRVSTQALLTNPFVIDEEKKSPNPSRANEFAKRDGWLCEGIRVRVTREGDPRFRKKARVIDVQRQAPQGGGGGGLCALLHFDDTGDIVHDVRERHLETALPKKEGGRVRAVAGPHRGKDGVLVRREKRTETVLESHGRADAAEGFVPKGVEVELGGATKLKCYLAEPNSPRGKALLVLHDVFGPDSGRTKAIIDQYAEEGYVVLMPYVLQNEPFDERNVVKKGLGSVFTLLRMIAWLQPNRWSRIESLYEDIAIPYLLGDKRVESIGLVAFCWGGFSMTHLLASSTHKSKLKGGVGFHLSLQVFKGVLDFSVKSYLQQCEVPVAYLAAKSDPADIKPGGVADLVMKTKGFYSKCVFKEYEDMIHGWVNRGDLSDEMVRRDFEDAMRVSLAFFTKNL</sequence>
<dbReference type="PANTHER" id="PTHR15818:SF2">
    <property type="entry name" value="G-PATCH DOMAIN AND KOW MOTIFS-CONTAINING PROTEIN"/>
    <property type="match status" value="1"/>
</dbReference>
<evidence type="ECO:0000256" key="1">
    <source>
        <dbReference type="ARBA" id="ARBA00004123"/>
    </source>
</evidence>
<dbReference type="InterPro" id="IPR026822">
    <property type="entry name" value="Spp2/MOS2_G-patch"/>
</dbReference>
<dbReference type="PANTHER" id="PTHR15818">
    <property type="entry name" value="G PATCH AND KOW-CONTAINING"/>
    <property type="match status" value="1"/>
</dbReference>
<dbReference type="Gene3D" id="3.40.50.1820">
    <property type="entry name" value="alpha/beta hydrolase"/>
    <property type="match status" value="1"/>
</dbReference>
<proteinExistence type="predicted"/>
<gene>
    <name evidence="6" type="ORF">CTAYLR_001290</name>
</gene>
<evidence type="ECO:0000256" key="2">
    <source>
        <dbReference type="ARBA" id="ARBA00023242"/>
    </source>
</evidence>
<dbReference type="Pfam" id="PF01738">
    <property type="entry name" value="DLH"/>
    <property type="match status" value="1"/>
</dbReference>
<dbReference type="InterPro" id="IPR029058">
    <property type="entry name" value="AB_hydrolase_fold"/>
</dbReference>
<evidence type="ECO:0000313" key="6">
    <source>
        <dbReference type="EMBL" id="KAJ8602516.1"/>
    </source>
</evidence>
<keyword evidence="2" id="KW-0539">Nucleus</keyword>
<dbReference type="SUPFAM" id="SSF53474">
    <property type="entry name" value="alpha/beta-Hydrolases"/>
    <property type="match status" value="1"/>
</dbReference>
<dbReference type="GO" id="GO:0005681">
    <property type="term" value="C:spliceosomal complex"/>
    <property type="evidence" value="ECO:0007669"/>
    <property type="project" value="TreeGrafter"/>
</dbReference>
<accession>A0AAD7UEJ0</accession>
<dbReference type="GO" id="GO:0016787">
    <property type="term" value="F:hydrolase activity"/>
    <property type="evidence" value="ECO:0007669"/>
    <property type="project" value="InterPro"/>
</dbReference>
<feature type="domain" description="Spp2/MOS2 G-patch" evidence="5">
    <location>
        <begin position="120"/>
        <end position="171"/>
    </location>
</feature>
<reference evidence="6" key="1">
    <citation type="submission" date="2023-01" db="EMBL/GenBank/DDBJ databases">
        <title>Metagenome sequencing of chrysophaentin producing Chrysophaeum taylorii.</title>
        <authorList>
            <person name="Davison J."/>
            <person name="Bewley C."/>
        </authorList>
    </citation>
    <scope>NUCLEOTIDE SEQUENCE</scope>
    <source>
        <strain evidence="6">NIES-1699</strain>
    </source>
</reference>
<keyword evidence="7" id="KW-1185">Reference proteome</keyword>
<evidence type="ECO:0000259" key="5">
    <source>
        <dbReference type="Pfam" id="PF12656"/>
    </source>
</evidence>
<evidence type="ECO:0000256" key="3">
    <source>
        <dbReference type="SAM" id="MobiDB-lite"/>
    </source>
</evidence>
<organism evidence="6 7">
    <name type="scientific">Chrysophaeum taylorii</name>
    <dbReference type="NCBI Taxonomy" id="2483200"/>
    <lineage>
        <taxon>Eukaryota</taxon>
        <taxon>Sar</taxon>
        <taxon>Stramenopiles</taxon>
        <taxon>Ochrophyta</taxon>
        <taxon>Pelagophyceae</taxon>
        <taxon>Pelagomonadales</taxon>
        <taxon>Pelagomonadaceae</taxon>
        <taxon>Chrysophaeum</taxon>
    </lineage>
</organism>
<comment type="subcellular location">
    <subcellularLocation>
        <location evidence="1">Nucleus</location>
    </subcellularLocation>
</comment>
<dbReference type="EMBL" id="JAQMWT010000379">
    <property type="protein sequence ID" value="KAJ8602516.1"/>
    <property type="molecule type" value="Genomic_DNA"/>
</dbReference>
<comment type="caution">
    <text evidence="6">The sequence shown here is derived from an EMBL/GenBank/DDBJ whole genome shotgun (WGS) entry which is preliminary data.</text>
</comment>
<evidence type="ECO:0000259" key="4">
    <source>
        <dbReference type="Pfam" id="PF01738"/>
    </source>
</evidence>
<feature type="region of interest" description="Disordered" evidence="3">
    <location>
        <begin position="22"/>
        <end position="53"/>
    </location>
</feature>
<dbReference type="InterPro" id="IPR002925">
    <property type="entry name" value="Dienelactn_hydro"/>
</dbReference>
<evidence type="ECO:0008006" key="8">
    <source>
        <dbReference type="Google" id="ProtNLM"/>
    </source>
</evidence>
<evidence type="ECO:0000313" key="7">
    <source>
        <dbReference type="Proteomes" id="UP001230188"/>
    </source>
</evidence>
<feature type="domain" description="Dienelactone hydrolase" evidence="4">
    <location>
        <begin position="422"/>
        <end position="654"/>
    </location>
</feature>
<dbReference type="Pfam" id="PF12656">
    <property type="entry name" value="G-patch_2"/>
    <property type="match status" value="1"/>
</dbReference>
<dbReference type="InterPro" id="IPR045166">
    <property type="entry name" value="Spp2-like"/>
</dbReference>
<protein>
    <recommendedName>
        <fullName evidence="8">Dienelactone hydrolase domain-containing protein</fullName>
    </recommendedName>
</protein>
<dbReference type="Proteomes" id="UP001230188">
    <property type="component" value="Unassembled WGS sequence"/>
</dbReference>
<name>A0AAD7UEJ0_9STRA</name>
<dbReference type="GO" id="GO:0000398">
    <property type="term" value="P:mRNA splicing, via spliceosome"/>
    <property type="evidence" value="ECO:0007669"/>
    <property type="project" value="InterPro"/>
</dbReference>